<evidence type="ECO:0000313" key="3">
    <source>
        <dbReference type="Proteomes" id="UP000321181"/>
    </source>
</evidence>
<dbReference type="EMBL" id="BJYY01000011">
    <property type="protein sequence ID" value="GEO33629.1"/>
    <property type="molecule type" value="Genomic_DNA"/>
</dbReference>
<sequence length="86" mass="9090">MAAGFSVRANHTMRASTPTHATDTRRRPTRIASPSPVLVTGRPVPSTVLPSGAHAPRRTVAYLAPKSTSCVATVPAVRPGADWYVQ</sequence>
<feature type="region of interest" description="Disordered" evidence="1">
    <location>
        <begin position="1"/>
        <end position="52"/>
    </location>
</feature>
<protein>
    <submittedName>
        <fullName evidence="2">Uncharacterized protein</fullName>
    </submittedName>
</protein>
<dbReference type="Proteomes" id="UP000321181">
    <property type="component" value="Unassembled WGS sequence"/>
</dbReference>
<organism evidence="2 3">
    <name type="scientific">Cellulomonas aerilata</name>
    <dbReference type="NCBI Taxonomy" id="515326"/>
    <lineage>
        <taxon>Bacteria</taxon>
        <taxon>Bacillati</taxon>
        <taxon>Actinomycetota</taxon>
        <taxon>Actinomycetes</taxon>
        <taxon>Micrococcales</taxon>
        <taxon>Cellulomonadaceae</taxon>
        <taxon>Cellulomonas</taxon>
    </lineage>
</organism>
<gene>
    <name evidence="2" type="ORF">CAE01nite_13540</name>
</gene>
<proteinExistence type="predicted"/>
<name>A0A512DAW9_9CELL</name>
<keyword evidence="3" id="KW-1185">Reference proteome</keyword>
<comment type="caution">
    <text evidence="2">The sequence shown here is derived from an EMBL/GenBank/DDBJ whole genome shotgun (WGS) entry which is preliminary data.</text>
</comment>
<reference evidence="2 3" key="1">
    <citation type="submission" date="2019-07" db="EMBL/GenBank/DDBJ databases">
        <title>Whole genome shotgun sequence of Cellulomonas aerilata NBRC 106308.</title>
        <authorList>
            <person name="Hosoyama A."/>
            <person name="Uohara A."/>
            <person name="Ohji S."/>
            <person name="Ichikawa N."/>
        </authorList>
    </citation>
    <scope>NUCLEOTIDE SEQUENCE [LARGE SCALE GENOMIC DNA]</scope>
    <source>
        <strain evidence="2 3">NBRC 106308</strain>
    </source>
</reference>
<evidence type="ECO:0000256" key="1">
    <source>
        <dbReference type="SAM" id="MobiDB-lite"/>
    </source>
</evidence>
<accession>A0A512DAW9</accession>
<dbReference type="AlphaFoldDB" id="A0A512DAW9"/>
<evidence type="ECO:0000313" key="2">
    <source>
        <dbReference type="EMBL" id="GEO33629.1"/>
    </source>
</evidence>